<dbReference type="AlphaFoldDB" id="A0AAD9SU05"/>
<accession>A0AAD9SU05</accession>
<protein>
    <submittedName>
        <fullName evidence="1">Uncharacterized protein</fullName>
    </submittedName>
</protein>
<evidence type="ECO:0000313" key="2">
    <source>
        <dbReference type="Proteomes" id="UP001265746"/>
    </source>
</evidence>
<comment type="caution">
    <text evidence="1">The sequence shown here is derived from an EMBL/GenBank/DDBJ whole genome shotgun (WGS) entry which is preliminary data.</text>
</comment>
<evidence type="ECO:0000313" key="1">
    <source>
        <dbReference type="EMBL" id="KAK2615684.1"/>
    </source>
</evidence>
<proteinExistence type="predicted"/>
<keyword evidence="2" id="KW-1185">Reference proteome</keyword>
<reference evidence="1" key="1">
    <citation type="submission" date="2023-06" db="EMBL/GenBank/DDBJ databases">
        <authorList>
            <person name="Noh H."/>
        </authorList>
    </citation>
    <scope>NUCLEOTIDE SEQUENCE</scope>
    <source>
        <strain evidence="1">DUCC20226</strain>
    </source>
</reference>
<sequence>MSALAANDWPSISGGACRGACYRDHGINDDESVNRTHTDLSFSRYEIRQAWPVSTRIWTQILQILVGILAVGSECSPRFGSPGGSSPLLALLAGGSKGYDV</sequence>
<name>A0AAD9SU05_PHOAM</name>
<organism evidence="1 2">
    <name type="scientific">Phomopsis amygdali</name>
    <name type="common">Fusicoccum amygdali</name>
    <dbReference type="NCBI Taxonomy" id="1214568"/>
    <lineage>
        <taxon>Eukaryota</taxon>
        <taxon>Fungi</taxon>
        <taxon>Dikarya</taxon>
        <taxon>Ascomycota</taxon>
        <taxon>Pezizomycotina</taxon>
        <taxon>Sordariomycetes</taxon>
        <taxon>Sordariomycetidae</taxon>
        <taxon>Diaporthales</taxon>
        <taxon>Diaporthaceae</taxon>
        <taxon>Diaporthe</taxon>
    </lineage>
</organism>
<dbReference type="EMBL" id="JAUJFL010000001">
    <property type="protein sequence ID" value="KAK2615684.1"/>
    <property type="molecule type" value="Genomic_DNA"/>
</dbReference>
<dbReference type="Proteomes" id="UP001265746">
    <property type="component" value="Unassembled WGS sequence"/>
</dbReference>
<gene>
    <name evidence="1" type="ORF">N8I77_002422</name>
</gene>